<evidence type="ECO:0000313" key="1">
    <source>
        <dbReference type="EMBL" id="GFG71169.1"/>
    </source>
</evidence>
<evidence type="ECO:0008006" key="3">
    <source>
        <dbReference type="Google" id="ProtNLM"/>
    </source>
</evidence>
<sequence length="131" mass="14434">MGKRLDEALAEADEIERADAEADAAPETLVPGHVKVSRPNRARSRVLQVRLNPDEFEALEAIAERRGLPVSTVAREQLLRLVAQDEAAQRGETPIRAWGDLVSAMDRLRLLQPEIVMLQLGAALEHRADVG</sequence>
<dbReference type="Proteomes" id="UP000465263">
    <property type="component" value="Unassembled WGS sequence"/>
</dbReference>
<dbReference type="RefSeq" id="WP_234807359.1">
    <property type="nucleotide sequence ID" value="NZ_BLKV01000002.1"/>
</dbReference>
<dbReference type="EMBL" id="BLKV01000002">
    <property type="protein sequence ID" value="GFG71169.1"/>
    <property type="molecule type" value="Genomic_DNA"/>
</dbReference>
<keyword evidence="2" id="KW-1185">Reference proteome</keyword>
<protein>
    <recommendedName>
        <fullName evidence="3">Ribbon-helix-helix protein CopG domain-containing protein</fullName>
    </recommendedName>
</protein>
<reference evidence="1 2" key="1">
    <citation type="journal article" date="2019" name="Emerg. Microbes Infect.">
        <title>Comprehensive subspecies identification of 175 nontuberculous mycobacteria species based on 7547 genomic profiles.</title>
        <authorList>
            <person name="Matsumoto Y."/>
            <person name="Kinjo T."/>
            <person name="Motooka D."/>
            <person name="Nabeya D."/>
            <person name="Jung N."/>
            <person name="Uechi K."/>
            <person name="Horii T."/>
            <person name="Iida T."/>
            <person name="Fujita J."/>
            <person name="Nakamura S."/>
        </authorList>
    </citation>
    <scope>NUCLEOTIDE SEQUENCE [LARGE SCALE GENOMIC DNA]</scope>
    <source>
        <strain evidence="1 2">JCM 16017</strain>
    </source>
</reference>
<dbReference type="AlphaFoldDB" id="A0A7I9XML1"/>
<name>A0A7I9XML1_9MYCO</name>
<accession>A0A7I9XML1</accession>
<gene>
    <name evidence="1" type="ORF">MSEN_28890</name>
</gene>
<proteinExistence type="predicted"/>
<comment type="caution">
    <text evidence="1">The sequence shown here is derived from an EMBL/GenBank/DDBJ whole genome shotgun (WGS) entry which is preliminary data.</text>
</comment>
<organism evidence="1 2">
    <name type="scientific">Mycolicibacter senuensis</name>
    <dbReference type="NCBI Taxonomy" id="386913"/>
    <lineage>
        <taxon>Bacteria</taxon>
        <taxon>Bacillati</taxon>
        <taxon>Actinomycetota</taxon>
        <taxon>Actinomycetes</taxon>
        <taxon>Mycobacteriales</taxon>
        <taxon>Mycobacteriaceae</taxon>
        <taxon>Mycolicibacter</taxon>
    </lineage>
</organism>
<evidence type="ECO:0000313" key="2">
    <source>
        <dbReference type="Proteomes" id="UP000465263"/>
    </source>
</evidence>